<gene>
    <name evidence="1" type="ORF">EZS27_035561</name>
</gene>
<evidence type="ECO:0000313" key="1">
    <source>
        <dbReference type="EMBL" id="KAA6313707.1"/>
    </source>
</evidence>
<sequence length="244" mass="27742">MVRKMCSFFIRISLFLLLTCVSLQAQNTQGAEGDAESVSLYNRIYVGTDIYGIGNQLLGSDIFYNEIIVDVNLQRRFFPVAEIGYGKADAWGEGGAHYKTAAPYFRIGMNYNTMYKKKRESHLYVGVRYGVSNFTYDVEQLSMKDPVWNETAGNNPALKDEIWGGSSLPYEYSQLKATMQWYELVIGVRVQVYKNLMAGWSVRKKIPLSSSISEYGNPWYIPGFGIYGSSKLILTYSLVYKLPF</sequence>
<accession>A0A5J4PVS0</accession>
<name>A0A5J4PVS0_9ZZZZ</name>
<comment type="caution">
    <text evidence="1">The sequence shown here is derived from an EMBL/GenBank/DDBJ whole genome shotgun (WGS) entry which is preliminary data.</text>
</comment>
<dbReference type="AlphaFoldDB" id="A0A5J4PVS0"/>
<reference evidence="1" key="1">
    <citation type="submission" date="2019-03" db="EMBL/GenBank/DDBJ databases">
        <title>Single cell metagenomics reveals metabolic interactions within the superorganism composed of flagellate Streblomastix strix and complex community of Bacteroidetes bacteria on its surface.</title>
        <authorList>
            <person name="Treitli S.C."/>
            <person name="Kolisko M."/>
            <person name="Husnik F."/>
            <person name="Keeling P."/>
            <person name="Hampl V."/>
        </authorList>
    </citation>
    <scope>NUCLEOTIDE SEQUENCE</scope>
    <source>
        <strain evidence="1">STM</strain>
    </source>
</reference>
<dbReference type="InterPro" id="IPR046111">
    <property type="entry name" value="DUF6048"/>
</dbReference>
<dbReference type="Pfam" id="PF19515">
    <property type="entry name" value="DUF6048"/>
    <property type="match status" value="1"/>
</dbReference>
<dbReference type="EMBL" id="SNRY01005949">
    <property type="protein sequence ID" value="KAA6313707.1"/>
    <property type="molecule type" value="Genomic_DNA"/>
</dbReference>
<evidence type="ECO:0008006" key="2">
    <source>
        <dbReference type="Google" id="ProtNLM"/>
    </source>
</evidence>
<proteinExistence type="predicted"/>
<organism evidence="1">
    <name type="scientific">termite gut metagenome</name>
    <dbReference type="NCBI Taxonomy" id="433724"/>
    <lineage>
        <taxon>unclassified sequences</taxon>
        <taxon>metagenomes</taxon>
        <taxon>organismal metagenomes</taxon>
    </lineage>
</organism>
<protein>
    <recommendedName>
        <fullName evidence="2">Outer membrane protein beta-barrel domain-containing protein</fullName>
    </recommendedName>
</protein>